<organism evidence="5 6">
    <name type="scientific">Salininema proteolyticum</name>
    <dbReference type="NCBI Taxonomy" id="1607685"/>
    <lineage>
        <taxon>Bacteria</taxon>
        <taxon>Bacillati</taxon>
        <taxon>Actinomycetota</taxon>
        <taxon>Actinomycetes</taxon>
        <taxon>Glycomycetales</taxon>
        <taxon>Glycomycetaceae</taxon>
        <taxon>Salininema</taxon>
    </lineage>
</organism>
<dbReference type="Gene3D" id="3.40.50.2300">
    <property type="match status" value="2"/>
</dbReference>
<dbReference type="Pfam" id="PF00356">
    <property type="entry name" value="LacI"/>
    <property type="match status" value="1"/>
</dbReference>
<dbReference type="InterPro" id="IPR010982">
    <property type="entry name" value="Lambda_DNA-bd_dom_sf"/>
</dbReference>
<dbReference type="SUPFAM" id="SSF53822">
    <property type="entry name" value="Periplasmic binding protein-like I"/>
    <property type="match status" value="1"/>
</dbReference>
<dbReference type="SMART" id="SM00354">
    <property type="entry name" value="HTH_LACI"/>
    <property type="match status" value="1"/>
</dbReference>
<dbReference type="Pfam" id="PF13377">
    <property type="entry name" value="Peripla_BP_3"/>
    <property type="match status" value="1"/>
</dbReference>
<dbReference type="SUPFAM" id="SSF47413">
    <property type="entry name" value="lambda repressor-like DNA-binding domains"/>
    <property type="match status" value="1"/>
</dbReference>
<evidence type="ECO:0000259" key="4">
    <source>
        <dbReference type="PROSITE" id="PS50932"/>
    </source>
</evidence>
<dbReference type="PANTHER" id="PTHR30146:SF153">
    <property type="entry name" value="LACTOSE OPERON REPRESSOR"/>
    <property type="match status" value="1"/>
</dbReference>
<keyword evidence="1" id="KW-0805">Transcription regulation</keyword>
<keyword evidence="6" id="KW-1185">Reference proteome</keyword>
<evidence type="ECO:0000313" key="6">
    <source>
        <dbReference type="Proteomes" id="UP001595823"/>
    </source>
</evidence>
<dbReference type="InterPro" id="IPR028082">
    <property type="entry name" value="Peripla_BP_I"/>
</dbReference>
<proteinExistence type="predicted"/>
<feature type="domain" description="HTH lacI-type" evidence="4">
    <location>
        <begin position="3"/>
        <end position="57"/>
    </location>
</feature>
<dbReference type="EMBL" id="JBHSDK010000013">
    <property type="protein sequence ID" value="MFC4335301.1"/>
    <property type="molecule type" value="Genomic_DNA"/>
</dbReference>
<dbReference type="PROSITE" id="PS50932">
    <property type="entry name" value="HTH_LACI_2"/>
    <property type="match status" value="1"/>
</dbReference>
<dbReference type="GO" id="GO:0003677">
    <property type="term" value="F:DNA binding"/>
    <property type="evidence" value="ECO:0007669"/>
    <property type="project" value="UniProtKB-KW"/>
</dbReference>
<dbReference type="PANTHER" id="PTHR30146">
    <property type="entry name" value="LACI-RELATED TRANSCRIPTIONAL REPRESSOR"/>
    <property type="match status" value="1"/>
</dbReference>
<keyword evidence="3" id="KW-0804">Transcription</keyword>
<dbReference type="InterPro" id="IPR000843">
    <property type="entry name" value="HTH_LacI"/>
</dbReference>
<keyword evidence="2 5" id="KW-0238">DNA-binding</keyword>
<dbReference type="RefSeq" id="WP_380619927.1">
    <property type="nucleotide sequence ID" value="NZ_JBHSDK010000013.1"/>
</dbReference>
<evidence type="ECO:0000256" key="1">
    <source>
        <dbReference type="ARBA" id="ARBA00023015"/>
    </source>
</evidence>
<sequence>MRLRLTDVAEQAGVSEATVSRVLNDKPGVGARTRENVLTALDVLGYERPASLRRHAVGLIGLILPELDNPIFPLYAQTIATVLAGSGYTPVLCTQSPSGVSEDEYIDMLTERGVAGMAIVSGMNSDSTASSERYRELVEKKLPLAFITGQPEGIEAPAFSADDAHAARTAVEHLASLGHTEIGLISGPEKYTPVKRKLDGYRKAVQKVGPEHIELTLFGEQGGYAAAERLIDRGVTGIVCGSDMMALGAVQAAADRGLRVPDDLSVVGYDDSPLIAHTSPPLTTLRQPVRDIATAATRSLLESIDGAATPTAEYLFRTELVVRGSTGGA</sequence>
<dbReference type="CDD" id="cd01392">
    <property type="entry name" value="HTH_LacI"/>
    <property type="match status" value="1"/>
</dbReference>
<dbReference type="Proteomes" id="UP001595823">
    <property type="component" value="Unassembled WGS sequence"/>
</dbReference>
<dbReference type="InterPro" id="IPR046335">
    <property type="entry name" value="LacI/GalR-like_sensor"/>
</dbReference>
<name>A0ABV8TXR0_9ACTN</name>
<accession>A0ABV8TXR0</accession>
<dbReference type="PROSITE" id="PS00356">
    <property type="entry name" value="HTH_LACI_1"/>
    <property type="match status" value="1"/>
</dbReference>
<protein>
    <submittedName>
        <fullName evidence="5">LacI family DNA-binding transcriptional regulator</fullName>
    </submittedName>
</protein>
<dbReference type="PRINTS" id="PR00036">
    <property type="entry name" value="HTHLACI"/>
</dbReference>
<evidence type="ECO:0000313" key="5">
    <source>
        <dbReference type="EMBL" id="MFC4335301.1"/>
    </source>
</evidence>
<gene>
    <name evidence="5" type="ORF">ACFPET_08840</name>
</gene>
<comment type="caution">
    <text evidence="5">The sequence shown here is derived from an EMBL/GenBank/DDBJ whole genome shotgun (WGS) entry which is preliminary data.</text>
</comment>
<dbReference type="Gene3D" id="1.10.260.40">
    <property type="entry name" value="lambda repressor-like DNA-binding domains"/>
    <property type="match status" value="1"/>
</dbReference>
<evidence type="ECO:0000256" key="2">
    <source>
        <dbReference type="ARBA" id="ARBA00023125"/>
    </source>
</evidence>
<reference evidence="6" key="1">
    <citation type="journal article" date="2019" name="Int. J. Syst. Evol. Microbiol.">
        <title>The Global Catalogue of Microorganisms (GCM) 10K type strain sequencing project: providing services to taxonomists for standard genome sequencing and annotation.</title>
        <authorList>
            <consortium name="The Broad Institute Genomics Platform"/>
            <consortium name="The Broad Institute Genome Sequencing Center for Infectious Disease"/>
            <person name="Wu L."/>
            <person name="Ma J."/>
        </authorList>
    </citation>
    <scope>NUCLEOTIDE SEQUENCE [LARGE SCALE GENOMIC DNA]</scope>
    <source>
        <strain evidence="6">IBRC-M 10908</strain>
    </source>
</reference>
<evidence type="ECO:0000256" key="3">
    <source>
        <dbReference type="ARBA" id="ARBA00023163"/>
    </source>
</evidence>